<reference evidence="2" key="1">
    <citation type="submission" date="2023-06" db="EMBL/GenBank/DDBJ databases">
        <authorList>
            <consortium name="Lawrence Berkeley National Laboratory"/>
            <person name="Ahrendt S."/>
            <person name="Sahu N."/>
            <person name="Indic B."/>
            <person name="Wong-Bajracharya J."/>
            <person name="Merenyi Z."/>
            <person name="Ke H.-M."/>
            <person name="Monk M."/>
            <person name="Kocsube S."/>
            <person name="Drula E."/>
            <person name="Lipzen A."/>
            <person name="Balint B."/>
            <person name="Henrissat B."/>
            <person name="Andreopoulos B."/>
            <person name="Martin F.M."/>
            <person name="Harder C.B."/>
            <person name="Rigling D."/>
            <person name="Ford K.L."/>
            <person name="Foster G.D."/>
            <person name="Pangilinan J."/>
            <person name="Papanicolaou A."/>
            <person name="Barry K."/>
            <person name="LaButti K."/>
            <person name="Viragh M."/>
            <person name="Koriabine M."/>
            <person name="Yan M."/>
            <person name="Riley R."/>
            <person name="Champramary S."/>
            <person name="Plett K.L."/>
            <person name="Tsai I.J."/>
            <person name="Slot J."/>
            <person name="Sipos G."/>
            <person name="Plett J."/>
            <person name="Nagy L.G."/>
            <person name="Grigoriev I.V."/>
        </authorList>
    </citation>
    <scope>NUCLEOTIDE SEQUENCE</scope>
    <source>
        <strain evidence="2">CCBAS 213</strain>
    </source>
</reference>
<proteinExistence type="predicted"/>
<dbReference type="GeneID" id="85350501"/>
<sequence length="392" mass="43956">MEFIFLGTGTSAGLPYIDCITAPPEREACKTCLSTLTPEGKRNIRRNTSAVVRMDTKEGRKATIVIDAGKTFQASALEWFPKYGLREIDAILITHAHADALNGLDDLRSWTLYGLIQPYIDIYLSQETFDAVKTSFPYLVLKECASGGGDVPEFKWHVISDQIPFQINDTGIYVTPFSVHHGFCPSNSPRDHLHTSPSLPLLNEAPFQVPERRKPFLSFGFKISNQLVYISDASHIPEESWNVISPKTSGHVPVCVLDCLRLEPHASHFHLAQSVSVARRISATRTYLTGFCHAATHEEYVSMGEIIGGALKDQGEMAALNVKGFSVEKGDVIWIRPAHDGLRVTVDDGVVWDETYLNQSVHDKVDWRGWHAYLKSLLSWKRLVNMLFIFRL</sequence>
<keyword evidence="3" id="KW-1185">Reference proteome</keyword>
<dbReference type="PANTHER" id="PTHR42663">
    <property type="entry name" value="HYDROLASE C777.06C-RELATED-RELATED"/>
    <property type="match status" value="1"/>
</dbReference>
<dbReference type="EMBL" id="JAUEPS010000002">
    <property type="protein sequence ID" value="KAK0467743.1"/>
    <property type="molecule type" value="Genomic_DNA"/>
</dbReference>
<evidence type="ECO:0000259" key="1">
    <source>
        <dbReference type="Pfam" id="PF12706"/>
    </source>
</evidence>
<dbReference type="AlphaFoldDB" id="A0AA39TVK8"/>
<comment type="caution">
    <text evidence="2">The sequence shown here is derived from an EMBL/GenBank/DDBJ whole genome shotgun (WGS) entry which is preliminary data.</text>
</comment>
<feature type="domain" description="Metallo-beta-lactamase" evidence="1">
    <location>
        <begin position="63"/>
        <end position="289"/>
    </location>
</feature>
<gene>
    <name evidence="2" type="ORF">EV420DRAFT_1259377</name>
</gene>
<dbReference type="SUPFAM" id="SSF56281">
    <property type="entry name" value="Metallo-hydrolase/oxidoreductase"/>
    <property type="match status" value="1"/>
</dbReference>
<evidence type="ECO:0000313" key="3">
    <source>
        <dbReference type="Proteomes" id="UP001175211"/>
    </source>
</evidence>
<dbReference type="InterPro" id="IPR036866">
    <property type="entry name" value="RibonucZ/Hydroxyglut_hydro"/>
</dbReference>
<dbReference type="InterPro" id="IPR001279">
    <property type="entry name" value="Metallo-B-lactamas"/>
</dbReference>
<organism evidence="2 3">
    <name type="scientific">Armillaria tabescens</name>
    <name type="common">Ringless honey mushroom</name>
    <name type="synonym">Agaricus tabescens</name>
    <dbReference type="NCBI Taxonomy" id="1929756"/>
    <lineage>
        <taxon>Eukaryota</taxon>
        <taxon>Fungi</taxon>
        <taxon>Dikarya</taxon>
        <taxon>Basidiomycota</taxon>
        <taxon>Agaricomycotina</taxon>
        <taxon>Agaricomycetes</taxon>
        <taxon>Agaricomycetidae</taxon>
        <taxon>Agaricales</taxon>
        <taxon>Marasmiineae</taxon>
        <taxon>Physalacriaceae</taxon>
        <taxon>Desarmillaria</taxon>
    </lineage>
</organism>
<protein>
    <submittedName>
        <fullName evidence="2">Beta-lactamase-like protein</fullName>
    </submittedName>
</protein>
<dbReference type="Proteomes" id="UP001175211">
    <property type="component" value="Unassembled WGS sequence"/>
</dbReference>
<dbReference type="Gene3D" id="3.60.15.10">
    <property type="entry name" value="Ribonuclease Z/Hydroxyacylglutathione hydrolase-like"/>
    <property type="match status" value="1"/>
</dbReference>
<dbReference type="CDD" id="cd16279">
    <property type="entry name" value="metallo-hydrolase-like_MBL-fold"/>
    <property type="match status" value="1"/>
</dbReference>
<accession>A0AA39TVK8</accession>
<dbReference type="RefSeq" id="XP_060338018.1">
    <property type="nucleotide sequence ID" value="XM_060466953.1"/>
</dbReference>
<dbReference type="Pfam" id="PF12706">
    <property type="entry name" value="Lactamase_B_2"/>
    <property type="match status" value="1"/>
</dbReference>
<evidence type="ECO:0000313" key="2">
    <source>
        <dbReference type="EMBL" id="KAK0467743.1"/>
    </source>
</evidence>
<name>A0AA39TVK8_ARMTA</name>
<dbReference type="PANTHER" id="PTHR42663:SF6">
    <property type="entry name" value="HYDROLASE C777.06C-RELATED"/>
    <property type="match status" value="1"/>
</dbReference>